<keyword evidence="2" id="KW-1133">Transmembrane helix</keyword>
<gene>
    <name evidence="3" type="ORF">QBC37DRAFT_36738</name>
</gene>
<keyword evidence="2" id="KW-0472">Membrane</keyword>
<keyword evidence="4" id="KW-1185">Reference proteome</keyword>
<keyword evidence="2" id="KW-0812">Transmembrane</keyword>
<feature type="transmembrane region" description="Helical" evidence="2">
    <location>
        <begin position="87"/>
        <end position="108"/>
    </location>
</feature>
<feature type="compositionally biased region" description="Pro residues" evidence="1">
    <location>
        <begin position="189"/>
        <end position="209"/>
    </location>
</feature>
<comment type="caution">
    <text evidence="3">The sequence shown here is derived from an EMBL/GenBank/DDBJ whole genome shotgun (WGS) entry which is preliminary data.</text>
</comment>
<evidence type="ECO:0000313" key="4">
    <source>
        <dbReference type="Proteomes" id="UP001301769"/>
    </source>
</evidence>
<feature type="region of interest" description="Disordered" evidence="1">
    <location>
        <begin position="1"/>
        <end position="23"/>
    </location>
</feature>
<feature type="transmembrane region" description="Helical" evidence="2">
    <location>
        <begin position="54"/>
        <end position="75"/>
    </location>
</feature>
<feature type="compositionally biased region" description="Pro residues" evidence="1">
    <location>
        <begin position="1"/>
        <end position="13"/>
    </location>
</feature>
<organism evidence="3 4">
    <name type="scientific">Rhypophila decipiens</name>
    <dbReference type="NCBI Taxonomy" id="261697"/>
    <lineage>
        <taxon>Eukaryota</taxon>
        <taxon>Fungi</taxon>
        <taxon>Dikarya</taxon>
        <taxon>Ascomycota</taxon>
        <taxon>Pezizomycotina</taxon>
        <taxon>Sordariomycetes</taxon>
        <taxon>Sordariomycetidae</taxon>
        <taxon>Sordariales</taxon>
        <taxon>Naviculisporaceae</taxon>
        <taxon>Rhypophila</taxon>
    </lineage>
</organism>
<dbReference type="EMBL" id="MU858179">
    <property type="protein sequence ID" value="KAK4210284.1"/>
    <property type="molecule type" value="Genomic_DNA"/>
</dbReference>
<feature type="compositionally biased region" description="Basic and acidic residues" evidence="1">
    <location>
        <begin position="210"/>
        <end position="220"/>
    </location>
</feature>
<reference evidence="3" key="2">
    <citation type="submission" date="2023-05" db="EMBL/GenBank/DDBJ databases">
        <authorList>
            <consortium name="Lawrence Berkeley National Laboratory"/>
            <person name="Steindorff A."/>
            <person name="Hensen N."/>
            <person name="Bonometti L."/>
            <person name="Westerberg I."/>
            <person name="Brannstrom I.O."/>
            <person name="Guillou S."/>
            <person name="Cros-Aarteil S."/>
            <person name="Calhoun S."/>
            <person name="Haridas S."/>
            <person name="Kuo A."/>
            <person name="Mondo S."/>
            <person name="Pangilinan J."/>
            <person name="Riley R."/>
            <person name="Labutti K."/>
            <person name="Andreopoulos B."/>
            <person name="Lipzen A."/>
            <person name="Chen C."/>
            <person name="Yanf M."/>
            <person name="Daum C."/>
            <person name="Ng V."/>
            <person name="Clum A."/>
            <person name="Ohm R."/>
            <person name="Martin F."/>
            <person name="Silar P."/>
            <person name="Natvig D."/>
            <person name="Lalanne C."/>
            <person name="Gautier V."/>
            <person name="Ament-Velasquez S.L."/>
            <person name="Kruys A."/>
            <person name="Hutchinson M.I."/>
            <person name="Powell A.J."/>
            <person name="Barry K."/>
            <person name="Miller A.N."/>
            <person name="Grigoriev I.V."/>
            <person name="Debuchy R."/>
            <person name="Gladieux P."/>
            <person name="Thoren M.H."/>
            <person name="Johannesson H."/>
        </authorList>
    </citation>
    <scope>NUCLEOTIDE SEQUENCE</scope>
    <source>
        <strain evidence="3">PSN293</strain>
    </source>
</reference>
<feature type="region of interest" description="Disordered" evidence="1">
    <location>
        <begin position="660"/>
        <end position="679"/>
    </location>
</feature>
<name>A0AAN6Y0Q4_9PEZI</name>
<feature type="compositionally biased region" description="Low complexity" evidence="1">
    <location>
        <begin position="115"/>
        <end position="132"/>
    </location>
</feature>
<evidence type="ECO:0000256" key="2">
    <source>
        <dbReference type="SAM" id="Phobius"/>
    </source>
</evidence>
<feature type="compositionally biased region" description="Pro residues" evidence="1">
    <location>
        <begin position="221"/>
        <end position="249"/>
    </location>
</feature>
<sequence length="745" mass="82012">MSQPPPPPPPPHGENPKTTAGGSGLPPGKYDIFIIPEHSAGSGFLYLPSLKPQWNSFIAGVATTLMAVVIGQSIAPAIRAWWAGFQGIGNAGLVLLMLAIGLGAWALGKSQSEKGPSSHSQSHGGSQQRPGGAFNHSGGFYTPPPNGTPPPNTGPQAPPPPPPPHSEAPRNERPNPGQSWQEAPRPEPRPQPQPQHQPPPPPPPQPEPQRAPEPEPEPPKPKPQPPPQPQPQAAPKPQPAPTPPPPRPSPTKTETPKGAWEKAREETRRREEERKAKEADNKRREEAARRLRELREKDAREREKREQEARERETRERLRKEQEAREKEKLEKEVREKVEKELREKVEREAREKAEREAREKEEARKREEERARVERERQAARERDAKERAERLRKEEEEKNNAGRKGSTYAFSSVGEKTSMWPNGRPPAPPSSAPGGGVRSPAASPRPAAAPSPAPSPTKPAPQPARSATGTEDTYSYRPYDKPKKPAARKKSVSDFSESSWAPSTSTARTTPPPSVREPYTTNDPNKIVIKAVYGFLNQFSKTPASQLVSGVGTVTDGLILRINSAGLFVDDDIRNVPQREWDVKAWTIKLVEVWCPTHAVNSTPGSVPTNHPFFKAIPTSHRRAAERGATKTFVGEEAFAYLEEFGRACKNTCALSPSASQGSSVNGGRDPTGEWKPKGLHLLRVTMRDQEGKRHLFVISEEESWKIARGLQQLRSGSQVRALNCSGFSGMEAKNVLETLGWG</sequence>
<evidence type="ECO:0000313" key="3">
    <source>
        <dbReference type="EMBL" id="KAK4210284.1"/>
    </source>
</evidence>
<feature type="compositionally biased region" description="Pro residues" evidence="1">
    <location>
        <begin position="449"/>
        <end position="464"/>
    </location>
</feature>
<feature type="compositionally biased region" description="Basic and acidic residues" evidence="1">
    <location>
        <begin position="259"/>
        <end position="402"/>
    </location>
</feature>
<protein>
    <submittedName>
        <fullName evidence="3">Uncharacterized protein</fullName>
    </submittedName>
</protein>
<evidence type="ECO:0000256" key="1">
    <source>
        <dbReference type="SAM" id="MobiDB-lite"/>
    </source>
</evidence>
<proteinExistence type="predicted"/>
<reference evidence="3" key="1">
    <citation type="journal article" date="2023" name="Mol. Phylogenet. Evol.">
        <title>Genome-scale phylogeny and comparative genomics of the fungal order Sordariales.</title>
        <authorList>
            <person name="Hensen N."/>
            <person name="Bonometti L."/>
            <person name="Westerberg I."/>
            <person name="Brannstrom I.O."/>
            <person name="Guillou S."/>
            <person name="Cros-Aarteil S."/>
            <person name="Calhoun S."/>
            <person name="Haridas S."/>
            <person name="Kuo A."/>
            <person name="Mondo S."/>
            <person name="Pangilinan J."/>
            <person name="Riley R."/>
            <person name="LaButti K."/>
            <person name="Andreopoulos B."/>
            <person name="Lipzen A."/>
            <person name="Chen C."/>
            <person name="Yan M."/>
            <person name="Daum C."/>
            <person name="Ng V."/>
            <person name="Clum A."/>
            <person name="Steindorff A."/>
            <person name="Ohm R.A."/>
            <person name="Martin F."/>
            <person name="Silar P."/>
            <person name="Natvig D.O."/>
            <person name="Lalanne C."/>
            <person name="Gautier V."/>
            <person name="Ament-Velasquez S.L."/>
            <person name="Kruys A."/>
            <person name="Hutchinson M.I."/>
            <person name="Powell A.J."/>
            <person name="Barry K."/>
            <person name="Miller A.N."/>
            <person name="Grigoriev I.V."/>
            <person name="Debuchy R."/>
            <person name="Gladieux P."/>
            <person name="Hiltunen Thoren M."/>
            <person name="Johannesson H."/>
        </authorList>
    </citation>
    <scope>NUCLEOTIDE SEQUENCE</scope>
    <source>
        <strain evidence="3">PSN293</strain>
    </source>
</reference>
<feature type="compositionally biased region" description="Pro residues" evidence="1">
    <location>
        <begin position="142"/>
        <end position="166"/>
    </location>
</feature>
<feature type="compositionally biased region" description="Low complexity" evidence="1">
    <location>
        <begin position="500"/>
        <end position="511"/>
    </location>
</feature>
<feature type="region of interest" description="Disordered" evidence="1">
    <location>
        <begin position="109"/>
        <end position="524"/>
    </location>
</feature>
<dbReference type="AlphaFoldDB" id="A0AAN6Y0Q4"/>
<dbReference type="Proteomes" id="UP001301769">
    <property type="component" value="Unassembled WGS sequence"/>
</dbReference>
<accession>A0AAN6Y0Q4</accession>